<dbReference type="GO" id="GO:0016020">
    <property type="term" value="C:membrane"/>
    <property type="evidence" value="ECO:0007669"/>
    <property type="project" value="UniProtKB-SubCell"/>
</dbReference>
<evidence type="ECO:0000313" key="8">
    <source>
        <dbReference type="EMBL" id="CAD6256619.1"/>
    </source>
</evidence>
<keyword evidence="3" id="KW-1133">Transmembrane helix</keyword>
<comment type="caution">
    <text evidence="8">The sequence shown here is derived from an EMBL/GenBank/DDBJ whole genome shotgun (WGS) entry which is preliminary data.</text>
</comment>
<organism evidence="8 9">
    <name type="scientific">Miscanthus lutarioriparius</name>
    <dbReference type="NCBI Taxonomy" id="422564"/>
    <lineage>
        <taxon>Eukaryota</taxon>
        <taxon>Viridiplantae</taxon>
        <taxon>Streptophyta</taxon>
        <taxon>Embryophyta</taxon>
        <taxon>Tracheophyta</taxon>
        <taxon>Spermatophyta</taxon>
        <taxon>Magnoliopsida</taxon>
        <taxon>Liliopsida</taxon>
        <taxon>Poales</taxon>
        <taxon>Poaceae</taxon>
        <taxon>PACMAD clade</taxon>
        <taxon>Panicoideae</taxon>
        <taxon>Andropogonodae</taxon>
        <taxon>Andropogoneae</taxon>
        <taxon>Saccharinae</taxon>
        <taxon>Miscanthus</taxon>
    </lineage>
</organism>
<keyword evidence="4" id="KW-0472">Membrane</keyword>
<dbReference type="InterPro" id="IPR007656">
    <property type="entry name" value="GTD-bd"/>
</dbReference>
<dbReference type="Proteomes" id="UP000604825">
    <property type="component" value="Unassembled WGS sequence"/>
</dbReference>
<evidence type="ECO:0000259" key="7">
    <source>
        <dbReference type="PROSITE" id="PS51775"/>
    </source>
</evidence>
<feature type="region of interest" description="Disordered" evidence="6">
    <location>
        <begin position="157"/>
        <end position="194"/>
    </location>
</feature>
<feature type="coiled-coil region" evidence="5">
    <location>
        <begin position="313"/>
        <end position="340"/>
    </location>
</feature>
<keyword evidence="9" id="KW-1185">Reference proteome</keyword>
<evidence type="ECO:0000256" key="3">
    <source>
        <dbReference type="ARBA" id="ARBA00022989"/>
    </source>
</evidence>
<feature type="domain" description="GTD-binding" evidence="7">
    <location>
        <begin position="49"/>
        <end position="147"/>
    </location>
</feature>
<evidence type="ECO:0000256" key="5">
    <source>
        <dbReference type="SAM" id="Coils"/>
    </source>
</evidence>
<dbReference type="PANTHER" id="PTHR31422:SF59">
    <property type="entry name" value="MYOSIN-BINDING PROTEIN 7"/>
    <property type="match status" value="1"/>
</dbReference>
<sequence>MAGEDPADACPLCGGAGPPSRVALAKRAPPADATAVAVSSASVIASGGDEASALREALARQRRGVADLQAELEAERGAAAGAASEAMSMILRLQRDKSEAMMEARQYRRYAEERFAHDAAEVGALHDALDRRDAAVRALAARLRACQARLLHLGFPASPSSSPASLPASPTAADRPCSDNSDSDDGDGYRSVQCLDHPADVGTPRNHHLLNRIPSPDDSDKAVVMFGSPRRRCSSRHARTFSGGDGVPYDCRIALADEFPLFTDRDAPDQDDDEEADRVYTVDAVHGVPVMAPEDCCYFGTTTRESARAGAGGWAEEDEIQKLKARLQALEADRESMRHAILSMGDEKAQVVLLREIAQQLCRDAAPFPAVPLKVQPRPQPVVMAQRKVVKRQSSFPKVFIVTVIKWVVSIFCWRRKSSRIRYPIGMCGSNVGLMLVLDRFSKQRQKKIPKRKLSASTL</sequence>
<dbReference type="OrthoDB" id="1060521at2759"/>
<evidence type="ECO:0000313" key="9">
    <source>
        <dbReference type="Proteomes" id="UP000604825"/>
    </source>
</evidence>
<evidence type="ECO:0000256" key="4">
    <source>
        <dbReference type="ARBA" id="ARBA00023136"/>
    </source>
</evidence>
<protein>
    <recommendedName>
        <fullName evidence="7">GTD-binding domain-containing protein</fullName>
    </recommendedName>
</protein>
<evidence type="ECO:0000256" key="6">
    <source>
        <dbReference type="SAM" id="MobiDB-lite"/>
    </source>
</evidence>
<reference evidence="8" key="1">
    <citation type="submission" date="2020-10" db="EMBL/GenBank/DDBJ databases">
        <authorList>
            <person name="Han B."/>
            <person name="Lu T."/>
            <person name="Zhao Q."/>
            <person name="Huang X."/>
            <person name="Zhao Y."/>
        </authorList>
    </citation>
    <scope>NUCLEOTIDE SEQUENCE</scope>
</reference>
<keyword evidence="5" id="KW-0175">Coiled coil</keyword>
<evidence type="ECO:0000256" key="1">
    <source>
        <dbReference type="ARBA" id="ARBA00004370"/>
    </source>
</evidence>
<comment type="subcellular location">
    <subcellularLocation>
        <location evidence="1">Membrane</location>
    </subcellularLocation>
</comment>
<proteinExistence type="predicted"/>
<gene>
    <name evidence="8" type="ORF">NCGR_LOCUS40123</name>
</gene>
<name>A0A811QL00_9POAL</name>
<keyword evidence="2" id="KW-0812">Transmembrane</keyword>
<accession>A0A811QL00</accession>
<feature type="compositionally biased region" description="Low complexity" evidence="6">
    <location>
        <begin position="157"/>
        <end position="173"/>
    </location>
</feature>
<dbReference type="EMBL" id="CAJGYO010000010">
    <property type="protein sequence ID" value="CAD6256619.1"/>
    <property type="molecule type" value="Genomic_DNA"/>
</dbReference>
<dbReference type="Pfam" id="PF04576">
    <property type="entry name" value="Zein-binding"/>
    <property type="match status" value="1"/>
</dbReference>
<dbReference type="GO" id="GO:0080115">
    <property type="term" value="F:myosin XI tail binding"/>
    <property type="evidence" value="ECO:0007669"/>
    <property type="project" value="UniProtKB-ARBA"/>
</dbReference>
<evidence type="ECO:0000256" key="2">
    <source>
        <dbReference type="ARBA" id="ARBA00022692"/>
    </source>
</evidence>
<dbReference type="AlphaFoldDB" id="A0A811QL00"/>
<dbReference type="PANTHER" id="PTHR31422">
    <property type="entry name" value="BNAANNG28530D PROTEIN"/>
    <property type="match status" value="1"/>
</dbReference>
<dbReference type="PROSITE" id="PS51775">
    <property type="entry name" value="GTD_BINDING"/>
    <property type="match status" value="1"/>
</dbReference>